<keyword evidence="7" id="KW-0406">Ion transport</keyword>
<dbReference type="PANTHER" id="PTHR43298">
    <property type="entry name" value="MULTIDRUG RESISTANCE PROTEIN NORM-RELATED"/>
    <property type="match status" value="1"/>
</dbReference>
<evidence type="ECO:0000256" key="10">
    <source>
        <dbReference type="SAM" id="Phobius"/>
    </source>
</evidence>
<evidence type="ECO:0000256" key="6">
    <source>
        <dbReference type="ARBA" id="ARBA00022989"/>
    </source>
</evidence>
<evidence type="ECO:0000256" key="1">
    <source>
        <dbReference type="ARBA" id="ARBA00004651"/>
    </source>
</evidence>
<dbReference type="InterPro" id="IPR050222">
    <property type="entry name" value="MATE_MdtK"/>
</dbReference>
<name>A0ABS1HMX4_9BACT</name>
<feature type="transmembrane region" description="Helical" evidence="10">
    <location>
        <begin position="191"/>
        <end position="215"/>
    </location>
</feature>
<comment type="caution">
    <text evidence="11">The sequence shown here is derived from an EMBL/GenBank/DDBJ whole genome shotgun (WGS) entry which is preliminary data.</text>
</comment>
<feature type="transmembrane region" description="Helical" evidence="10">
    <location>
        <begin position="164"/>
        <end position="185"/>
    </location>
</feature>
<feature type="transmembrane region" description="Helical" evidence="10">
    <location>
        <begin position="383"/>
        <end position="400"/>
    </location>
</feature>
<evidence type="ECO:0000313" key="12">
    <source>
        <dbReference type="Proteomes" id="UP000605676"/>
    </source>
</evidence>
<organism evidence="11 12">
    <name type="scientific">Carboxylicivirga marina</name>
    <dbReference type="NCBI Taxonomy" id="2800988"/>
    <lineage>
        <taxon>Bacteria</taxon>
        <taxon>Pseudomonadati</taxon>
        <taxon>Bacteroidota</taxon>
        <taxon>Bacteroidia</taxon>
        <taxon>Marinilabiliales</taxon>
        <taxon>Marinilabiliaceae</taxon>
        <taxon>Carboxylicivirga</taxon>
    </lineage>
</organism>
<dbReference type="InterPro" id="IPR002528">
    <property type="entry name" value="MATE_fam"/>
</dbReference>
<feature type="transmembrane region" description="Helical" evidence="10">
    <location>
        <begin position="46"/>
        <end position="70"/>
    </location>
</feature>
<evidence type="ECO:0000256" key="9">
    <source>
        <dbReference type="ARBA" id="ARBA00031636"/>
    </source>
</evidence>
<evidence type="ECO:0000256" key="3">
    <source>
        <dbReference type="ARBA" id="ARBA00022449"/>
    </source>
</evidence>
<evidence type="ECO:0000256" key="5">
    <source>
        <dbReference type="ARBA" id="ARBA00022692"/>
    </source>
</evidence>
<keyword evidence="4" id="KW-1003">Cell membrane</keyword>
<protein>
    <recommendedName>
        <fullName evidence="9">Multidrug-efflux transporter</fullName>
    </recommendedName>
</protein>
<proteinExistence type="predicted"/>
<keyword evidence="3" id="KW-0050">Antiport</keyword>
<feature type="transmembrane region" description="Helical" evidence="10">
    <location>
        <begin position="412"/>
        <end position="433"/>
    </location>
</feature>
<dbReference type="PANTHER" id="PTHR43298:SF2">
    <property type="entry name" value="FMN_FAD EXPORTER YEEO-RELATED"/>
    <property type="match status" value="1"/>
</dbReference>
<gene>
    <name evidence="11" type="ORF">JIV24_16860</name>
</gene>
<feature type="transmembrane region" description="Helical" evidence="10">
    <location>
        <begin position="314"/>
        <end position="332"/>
    </location>
</feature>
<evidence type="ECO:0000256" key="4">
    <source>
        <dbReference type="ARBA" id="ARBA00022475"/>
    </source>
</evidence>
<evidence type="ECO:0000256" key="7">
    <source>
        <dbReference type="ARBA" id="ARBA00023065"/>
    </source>
</evidence>
<keyword evidence="6 10" id="KW-1133">Transmembrane helix</keyword>
<dbReference type="CDD" id="cd13140">
    <property type="entry name" value="MATE_like_1"/>
    <property type="match status" value="1"/>
</dbReference>
<evidence type="ECO:0000256" key="8">
    <source>
        <dbReference type="ARBA" id="ARBA00023136"/>
    </source>
</evidence>
<evidence type="ECO:0000313" key="11">
    <source>
        <dbReference type="EMBL" id="MBK3519021.1"/>
    </source>
</evidence>
<dbReference type="EMBL" id="JAENRR010000049">
    <property type="protein sequence ID" value="MBK3519021.1"/>
    <property type="molecule type" value="Genomic_DNA"/>
</dbReference>
<keyword evidence="8 10" id="KW-0472">Membrane</keyword>
<feature type="transmembrane region" description="Helical" evidence="10">
    <location>
        <begin position="271"/>
        <end position="293"/>
    </location>
</feature>
<sequence>MQKDLTKGPVLSSIIKLAIPIIGSSFMQFAYNFTDMLWVGKLGSNAVAAVGTSGFFLHLGWAFASIILVGNNIAVSQAIGSKQENKAQNTAINALLGVLLLTMLYVGLIQIGHVHFIDFFELNNTETETMAHNYLRMASLGLFFIFTTRLFTGISNARGDSKKPFQITLIGVIINIVLDPILIFVLDFGVLGAAIATLVAQLFSAVLFLMQRSYIFLGARKKWDLSFYQMLNLAKLGLPPSVQYMIFSVIAIVMAKIVAGFGSDAIAAQKIGLQIEAMTFMTIGGLNGAIMSFTGQNYGARDYKRVNSGYKSGLLIAIGFGLIMTALFQLFAEEMVRWFVQDDATVRIGASYLRIVGWSQVFMCVEMIGSGVINGIGKTRYPATINIVMTVVRVPVAIWLSQSHRLGVDGIWYAIFISTFLRGILVTSTYYYLNNTWLKR</sequence>
<keyword evidence="5 10" id="KW-0812">Transmembrane</keyword>
<dbReference type="RefSeq" id="WP_200466242.1">
    <property type="nucleotide sequence ID" value="NZ_JAENRR010000049.1"/>
</dbReference>
<accession>A0ABS1HMX4</accession>
<reference evidence="11 12" key="1">
    <citation type="submission" date="2021-01" db="EMBL/GenBank/DDBJ databases">
        <title>Carboxyliciviraga sp.nov., isolated from coastal sediments.</title>
        <authorList>
            <person name="Lu D."/>
            <person name="Zhang T."/>
        </authorList>
    </citation>
    <scope>NUCLEOTIDE SEQUENCE [LARGE SCALE GENOMIC DNA]</scope>
    <source>
        <strain evidence="11 12">N1Y132</strain>
    </source>
</reference>
<feature type="transmembrane region" description="Helical" evidence="10">
    <location>
        <begin position="236"/>
        <end position="259"/>
    </location>
</feature>
<evidence type="ECO:0000256" key="2">
    <source>
        <dbReference type="ARBA" id="ARBA00022448"/>
    </source>
</evidence>
<dbReference type="NCBIfam" id="TIGR00797">
    <property type="entry name" value="matE"/>
    <property type="match status" value="1"/>
</dbReference>
<dbReference type="Pfam" id="PF01554">
    <property type="entry name" value="MatE"/>
    <property type="match status" value="2"/>
</dbReference>
<comment type="subcellular location">
    <subcellularLocation>
        <location evidence="1">Cell membrane</location>
        <topology evidence="1">Multi-pass membrane protein</topology>
    </subcellularLocation>
</comment>
<keyword evidence="2" id="KW-0813">Transport</keyword>
<feature type="transmembrane region" description="Helical" evidence="10">
    <location>
        <begin position="134"/>
        <end position="152"/>
    </location>
</feature>
<feature type="transmembrane region" description="Helical" evidence="10">
    <location>
        <begin position="352"/>
        <end position="376"/>
    </location>
</feature>
<dbReference type="PIRSF" id="PIRSF006603">
    <property type="entry name" value="DinF"/>
    <property type="match status" value="1"/>
</dbReference>
<keyword evidence="12" id="KW-1185">Reference proteome</keyword>
<dbReference type="Proteomes" id="UP000605676">
    <property type="component" value="Unassembled WGS sequence"/>
</dbReference>
<dbReference type="InterPro" id="IPR048279">
    <property type="entry name" value="MdtK-like"/>
</dbReference>
<feature type="transmembrane region" description="Helical" evidence="10">
    <location>
        <begin position="12"/>
        <end position="34"/>
    </location>
</feature>
<feature type="transmembrane region" description="Helical" evidence="10">
    <location>
        <begin position="91"/>
        <end position="114"/>
    </location>
</feature>